<dbReference type="InterPro" id="IPR036514">
    <property type="entry name" value="SGNH_hydro_sf"/>
</dbReference>
<name>A0A371RJ53_9PROT</name>
<dbReference type="SUPFAM" id="SSF52266">
    <property type="entry name" value="SGNH hydrolase"/>
    <property type="match status" value="1"/>
</dbReference>
<dbReference type="SUPFAM" id="SSF49785">
    <property type="entry name" value="Galactose-binding domain-like"/>
    <property type="match status" value="1"/>
</dbReference>
<dbReference type="GO" id="GO:0001681">
    <property type="term" value="F:sialate O-acetylesterase activity"/>
    <property type="evidence" value="ECO:0007669"/>
    <property type="project" value="InterPro"/>
</dbReference>
<dbReference type="Pfam" id="PF03629">
    <property type="entry name" value="SASA"/>
    <property type="match status" value="1"/>
</dbReference>
<dbReference type="Gene3D" id="2.60.40.10">
    <property type="entry name" value="Immunoglobulins"/>
    <property type="match status" value="1"/>
</dbReference>
<dbReference type="PANTHER" id="PTHR22901">
    <property type="entry name" value="SIALATE O-ACETYLESTERASE"/>
    <property type="match status" value="1"/>
</dbReference>
<dbReference type="EMBL" id="QUQO01000001">
    <property type="protein sequence ID" value="RFB05482.1"/>
    <property type="molecule type" value="Genomic_DNA"/>
</dbReference>
<dbReference type="OrthoDB" id="9795554at2"/>
<dbReference type="Proteomes" id="UP000264589">
    <property type="component" value="Unassembled WGS sequence"/>
</dbReference>
<dbReference type="InterPro" id="IPR013783">
    <property type="entry name" value="Ig-like_fold"/>
</dbReference>
<dbReference type="InterPro" id="IPR039329">
    <property type="entry name" value="SIAE"/>
</dbReference>
<keyword evidence="1" id="KW-0378">Hydrolase</keyword>
<reference evidence="4 5" key="1">
    <citation type="submission" date="2018-08" db="EMBL/GenBank/DDBJ databases">
        <title>Parvularcula sp. SM1705, isolated from surface water of the South Sea China.</title>
        <authorList>
            <person name="Sun L."/>
        </authorList>
    </citation>
    <scope>NUCLEOTIDE SEQUENCE [LARGE SCALE GENOMIC DNA]</scope>
    <source>
        <strain evidence="4 5">SM1705</strain>
    </source>
</reference>
<sequence>MKQTLLASAAILGSLFAAAEAAPELAPIFSDSMVVQRGEPIPVWGTATPGAEVTVSLGEAASGTATAGEDGRFRVDLSPQSASGPYELTVSEGRDRVTLEDVMVGDVLLCSGQSNMEFPVSRALNAGREVGAANDPLIRHFTVPKAYLPEPTMEMSADASWQKATPETAGHFSAVCYFTARDLKPHLPAGFAIGLINSSWGGSQIEAWLPKAKLEKLGGNEADLALLAEYGESPHTASLKIGGKFENWWNGAMPEGPVPYAPGADEVAWKDAPEGLGSYTDWASENLAGKTGLIWYRGTATLTDAQAEKAEILRLGPADDVDYTWINGTFVGTTFGWGDPRSYDIPEGVLTEGENVIISGVYNSWGAGGMTGPEDVISIEMASGKKVPVTDFKFWFSPDGIGSPPRGPWESVSGLTTIGNGMIAPLGPTKYKAALWYQGESNADELAAIYDDQLIALAESWREQSGVADLPVFIAQLPNFGGLSEGGGDSNWSTLREAQRQATLADPNMELVVLIDAGDRWDIHPPNKQVVGQRMADWIREAVYGQDIEAGGPVPVKAERRRRRTIEVSFDRIGGGLMAAGGMAGPFAVCGAEGCEPATATLRDEKTVDVTIPSSTEVQTIRYCWGDAPVCTLFGEDGEPAVPFELTVE</sequence>
<evidence type="ECO:0000256" key="1">
    <source>
        <dbReference type="ARBA" id="ARBA00022801"/>
    </source>
</evidence>
<keyword evidence="2" id="KW-0732">Signal</keyword>
<dbReference type="InterPro" id="IPR008979">
    <property type="entry name" value="Galactose-bd-like_sf"/>
</dbReference>
<dbReference type="InterPro" id="IPR005181">
    <property type="entry name" value="SASA"/>
</dbReference>
<feature type="signal peptide" evidence="2">
    <location>
        <begin position="1"/>
        <end position="21"/>
    </location>
</feature>
<dbReference type="InParanoid" id="A0A371RJ53"/>
<gene>
    <name evidence="4" type="ORF">DX908_09550</name>
</gene>
<accession>A0A371RJ53</accession>
<dbReference type="RefSeq" id="WP_116392115.1">
    <property type="nucleotide sequence ID" value="NZ_QUQO01000001.1"/>
</dbReference>
<dbReference type="Gene3D" id="3.40.50.1110">
    <property type="entry name" value="SGNH hydrolase"/>
    <property type="match status" value="2"/>
</dbReference>
<dbReference type="PANTHER" id="PTHR22901:SF0">
    <property type="entry name" value="SIALATE O-ACETYLESTERASE"/>
    <property type="match status" value="1"/>
</dbReference>
<protein>
    <submittedName>
        <fullName evidence="4">9-O-acetylesterase</fullName>
    </submittedName>
</protein>
<evidence type="ECO:0000313" key="4">
    <source>
        <dbReference type="EMBL" id="RFB05482.1"/>
    </source>
</evidence>
<evidence type="ECO:0000259" key="3">
    <source>
        <dbReference type="Pfam" id="PF03629"/>
    </source>
</evidence>
<evidence type="ECO:0000313" key="5">
    <source>
        <dbReference type="Proteomes" id="UP000264589"/>
    </source>
</evidence>
<comment type="caution">
    <text evidence="4">The sequence shown here is derived from an EMBL/GenBank/DDBJ whole genome shotgun (WGS) entry which is preliminary data.</text>
</comment>
<organism evidence="4 5">
    <name type="scientific">Parvularcula marina</name>
    <dbReference type="NCBI Taxonomy" id="2292771"/>
    <lineage>
        <taxon>Bacteria</taxon>
        <taxon>Pseudomonadati</taxon>
        <taxon>Pseudomonadota</taxon>
        <taxon>Alphaproteobacteria</taxon>
        <taxon>Parvularculales</taxon>
        <taxon>Parvularculaceae</taxon>
        <taxon>Parvularcula</taxon>
    </lineage>
</organism>
<proteinExistence type="predicted"/>
<evidence type="ECO:0000256" key="2">
    <source>
        <dbReference type="SAM" id="SignalP"/>
    </source>
</evidence>
<feature type="chain" id="PRO_5016918498" evidence="2">
    <location>
        <begin position="22"/>
        <end position="649"/>
    </location>
</feature>
<dbReference type="GO" id="GO:0005975">
    <property type="term" value="P:carbohydrate metabolic process"/>
    <property type="evidence" value="ECO:0007669"/>
    <property type="project" value="TreeGrafter"/>
</dbReference>
<dbReference type="AlphaFoldDB" id="A0A371RJ53"/>
<keyword evidence="5" id="KW-1185">Reference proteome</keyword>
<feature type="domain" description="Sialate O-acetylesterase" evidence="3">
    <location>
        <begin position="430"/>
        <end position="537"/>
    </location>
</feature>